<gene>
    <name evidence="9" type="ORF">E4T21_21120</name>
</gene>
<reference evidence="9" key="1">
    <citation type="submission" date="2021-02" db="EMBL/GenBank/DDBJ databases">
        <title>Strain Y2R2, a novel species of the genus Halomonas.</title>
        <authorList>
            <person name="Huang H."/>
        </authorList>
    </citation>
    <scope>NUCLEOTIDE SEQUENCE</scope>
    <source>
        <strain evidence="9">Y2R2</strain>
    </source>
</reference>
<feature type="binding site" evidence="6">
    <location>
        <begin position="244"/>
        <end position="245"/>
    </location>
    <ligand>
        <name>S-adenosyl-L-methionine</name>
        <dbReference type="ChEBI" id="CHEBI:59789"/>
    </ligand>
</feature>
<dbReference type="Gene3D" id="1.10.155.10">
    <property type="entry name" value="Chemotaxis receptor methyltransferase CheR, N-terminal domain"/>
    <property type="match status" value="1"/>
</dbReference>
<dbReference type="Proteomes" id="UP000324285">
    <property type="component" value="Chromosome"/>
</dbReference>
<sequence length="322" mass="35928">MGGILNRLSSLHQSSGSSVSSDARASLGRDLILTADDFNRIRALIYQHAGIVLAEHKQEMVYGRLAKRLRQLGIRHFGDYLSRLDGHPDNSEWEIFINALTTNLTAFFRESHHFPLLAKHARQCQGRMRVWCAASSTGEEPYSIAMTLNDALGPSSLAQQRFEVIATDIDTEALAKARAGIYPWERLAQLDDDLVHRYFLRGKGSRQGQVRIHPDLASHLSFSSLNLLSSHWDLTGPFDAIFCRNVLIYFDEATQQRILGRFIPLLKPNGLLFLGHSEHIAAQSTVLLRCGQTVYGLPPGSKRKTHGLTTEVKKTSGSPKES</sequence>
<dbReference type="PANTHER" id="PTHR24422">
    <property type="entry name" value="CHEMOTAXIS PROTEIN METHYLTRANSFERASE"/>
    <property type="match status" value="1"/>
</dbReference>
<dbReference type="InterPro" id="IPR036804">
    <property type="entry name" value="CheR_N_sf"/>
</dbReference>
<dbReference type="InterPro" id="IPR022642">
    <property type="entry name" value="CheR_C"/>
</dbReference>
<keyword evidence="10" id="KW-1185">Reference proteome</keyword>
<dbReference type="AlphaFoldDB" id="A0A5C1NM56"/>
<dbReference type="Pfam" id="PF01739">
    <property type="entry name" value="CheR"/>
    <property type="match status" value="1"/>
</dbReference>
<accession>A0A5C1NM56</accession>
<evidence type="ECO:0000256" key="5">
    <source>
        <dbReference type="PIRNR" id="PIRNR000410"/>
    </source>
</evidence>
<evidence type="ECO:0000256" key="2">
    <source>
        <dbReference type="ARBA" id="ARBA00022603"/>
    </source>
</evidence>
<organism evidence="9 10">
    <name type="scientific">Halomonas binhaiensis</name>
    <dbReference type="NCBI Taxonomy" id="2562282"/>
    <lineage>
        <taxon>Bacteria</taxon>
        <taxon>Pseudomonadati</taxon>
        <taxon>Pseudomonadota</taxon>
        <taxon>Gammaproteobacteria</taxon>
        <taxon>Oceanospirillales</taxon>
        <taxon>Halomonadaceae</taxon>
        <taxon>Halomonas</taxon>
    </lineage>
</organism>
<protein>
    <recommendedName>
        <fullName evidence="5">Chemotaxis protein methyltransferase</fullName>
        <ecNumber evidence="5">2.1.1.80</ecNumber>
    </recommendedName>
</protein>
<proteinExistence type="predicted"/>
<feature type="binding site" evidence="6">
    <location>
        <position position="109"/>
    </location>
    <ligand>
        <name>S-adenosyl-L-methionine</name>
        <dbReference type="ChEBI" id="CHEBI:59789"/>
    </ligand>
</feature>
<dbReference type="EMBL" id="CP038437">
    <property type="protein sequence ID" value="QEM83791.1"/>
    <property type="molecule type" value="Genomic_DNA"/>
</dbReference>
<comment type="catalytic activity">
    <reaction evidence="1 5">
        <text>L-glutamyl-[protein] + S-adenosyl-L-methionine = [protein]-L-glutamate 5-O-methyl ester + S-adenosyl-L-homocysteine</text>
        <dbReference type="Rhea" id="RHEA:24452"/>
        <dbReference type="Rhea" id="RHEA-COMP:10208"/>
        <dbReference type="Rhea" id="RHEA-COMP:10311"/>
        <dbReference type="ChEBI" id="CHEBI:29973"/>
        <dbReference type="ChEBI" id="CHEBI:57856"/>
        <dbReference type="ChEBI" id="CHEBI:59789"/>
        <dbReference type="ChEBI" id="CHEBI:82795"/>
        <dbReference type="EC" id="2.1.1.80"/>
    </reaction>
</comment>
<dbReference type="Pfam" id="PF03705">
    <property type="entry name" value="CheR_N"/>
    <property type="match status" value="1"/>
</dbReference>
<dbReference type="InterPro" id="IPR022641">
    <property type="entry name" value="CheR_N"/>
</dbReference>
<dbReference type="SUPFAM" id="SSF53335">
    <property type="entry name" value="S-adenosyl-L-methionine-dependent methyltransferases"/>
    <property type="match status" value="1"/>
</dbReference>
<comment type="function">
    <text evidence="5">Methylation of the membrane-bound methyl-accepting chemotaxis proteins (MCP) to form gamma-glutamyl methyl ester residues in MCP.</text>
</comment>
<dbReference type="Gene3D" id="3.40.50.150">
    <property type="entry name" value="Vaccinia Virus protein VP39"/>
    <property type="match status" value="1"/>
</dbReference>
<dbReference type="PANTHER" id="PTHR24422:SF19">
    <property type="entry name" value="CHEMOTAXIS PROTEIN METHYLTRANSFERASE"/>
    <property type="match status" value="1"/>
</dbReference>
<dbReference type="InterPro" id="IPR029063">
    <property type="entry name" value="SAM-dependent_MTases_sf"/>
</dbReference>
<dbReference type="SMART" id="SM00138">
    <property type="entry name" value="MeTrc"/>
    <property type="match status" value="1"/>
</dbReference>
<dbReference type="PIRSF" id="PIRSF000410">
    <property type="entry name" value="CheR"/>
    <property type="match status" value="1"/>
</dbReference>
<feature type="binding site" evidence="6">
    <location>
        <position position="140"/>
    </location>
    <ligand>
        <name>S-adenosyl-L-methionine</name>
        <dbReference type="ChEBI" id="CHEBI:59789"/>
    </ligand>
</feature>
<dbReference type="InterPro" id="IPR000780">
    <property type="entry name" value="CheR_MeTrfase"/>
</dbReference>
<feature type="binding site" evidence="6">
    <location>
        <position position="103"/>
    </location>
    <ligand>
        <name>S-adenosyl-L-methionine</name>
        <dbReference type="ChEBI" id="CHEBI:59789"/>
    </ligand>
</feature>
<evidence type="ECO:0000313" key="10">
    <source>
        <dbReference type="Proteomes" id="UP000324285"/>
    </source>
</evidence>
<feature type="binding site" evidence="6">
    <location>
        <begin position="226"/>
        <end position="227"/>
    </location>
    <ligand>
        <name>S-adenosyl-L-methionine</name>
        <dbReference type="ChEBI" id="CHEBI:59789"/>
    </ligand>
</feature>
<dbReference type="PRINTS" id="PR00996">
    <property type="entry name" value="CHERMTFRASE"/>
</dbReference>
<dbReference type="KEGG" id="hbh:E4T21_21120"/>
<feature type="region of interest" description="Disordered" evidence="7">
    <location>
        <begin position="299"/>
        <end position="322"/>
    </location>
</feature>
<evidence type="ECO:0000313" key="9">
    <source>
        <dbReference type="EMBL" id="QEM83791.1"/>
    </source>
</evidence>
<dbReference type="GO" id="GO:0032259">
    <property type="term" value="P:methylation"/>
    <property type="evidence" value="ECO:0007669"/>
    <property type="project" value="UniProtKB-KW"/>
</dbReference>
<feature type="binding site" evidence="6">
    <location>
        <position position="105"/>
    </location>
    <ligand>
        <name>S-adenosyl-L-methionine</name>
        <dbReference type="ChEBI" id="CHEBI:59789"/>
    </ligand>
</feature>
<dbReference type="OrthoDB" id="9816309at2"/>
<keyword evidence="3 5" id="KW-0808">Transferase</keyword>
<dbReference type="InterPro" id="IPR050903">
    <property type="entry name" value="Bact_Chemotaxis_MeTrfase"/>
</dbReference>
<dbReference type="PROSITE" id="PS50123">
    <property type="entry name" value="CHER"/>
    <property type="match status" value="1"/>
</dbReference>
<evidence type="ECO:0000256" key="1">
    <source>
        <dbReference type="ARBA" id="ARBA00001541"/>
    </source>
</evidence>
<feature type="binding site" evidence="6">
    <location>
        <position position="168"/>
    </location>
    <ligand>
        <name>S-adenosyl-L-methionine</name>
        <dbReference type="ChEBI" id="CHEBI:59789"/>
    </ligand>
</feature>
<dbReference type="EC" id="2.1.1.80" evidence="5"/>
<evidence type="ECO:0000256" key="4">
    <source>
        <dbReference type="ARBA" id="ARBA00022691"/>
    </source>
</evidence>
<dbReference type="GO" id="GO:0008983">
    <property type="term" value="F:protein-glutamate O-methyltransferase activity"/>
    <property type="evidence" value="ECO:0007669"/>
    <property type="project" value="UniProtKB-EC"/>
</dbReference>
<dbReference type="InterPro" id="IPR026024">
    <property type="entry name" value="Chemotaxis_MeTrfase_CheR"/>
</dbReference>
<name>A0A5C1NM56_9GAMM</name>
<evidence type="ECO:0000256" key="6">
    <source>
        <dbReference type="PIRSR" id="PIRSR000410-1"/>
    </source>
</evidence>
<evidence type="ECO:0000259" key="8">
    <source>
        <dbReference type="PROSITE" id="PS50123"/>
    </source>
</evidence>
<dbReference type="SUPFAM" id="SSF47757">
    <property type="entry name" value="Chemotaxis receptor methyltransferase CheR, N-terminal domain"/>
    <property type="match status" value="1"/>
</dbReference>
<evidence type="ECO:0000256" key="7">
    <source>
        <dbReference type="SAM" id="MobiDB-lite"/>
    </source>
</evidence>
<evidence type="ECO:0000256" key="3">
    <source>
        <dbReference type="ARBA" id="ARBA00022679"/>
    </source>
</evidence>
<feature type="domain" description="CheR-type methyltransferase" evidence="8">
    <location>
        <begin position="26"/>
        <end position="280"/>
    </location>
</feature>
<keyword evidence="2 5" id="KW-0489">Methyltransferase</keyword>
<keyword evidence="4 5" id="KW-0949">S-adenosyl-L-methionine</keyword>
<dbReference type="CDD" id="cd02440">
    <property type="entry name" value="AdoMet_MTases"/>
    <property type="match status" value="1"/>
</dbReference>